<accession>A0ABM4YSV4</accession>
<evidence type="ECO:0000256" key="2">
    <source>
        <dbReference type="ARBA" id="ARBA00023043"/>
    </source>
</evidence>
<dbReference type="PRINTS" id="PR01415">
    <property type="entry name" value="ANKYRIN"/>
</dbReference>
<feature type="compositionally biased region" description="Basic residues" evidence="5">
    <location>
        <begin position="313"/>
        <end position="329"/>
    </location>
</feature>
<gene>
    <name evidence="7" type="primary">ANKRD6</name>
</gene>
<evidence type="ECO:0000313" key="6">
    <source>
        <dbReference type="Proteomes" id="UP001652641"/>
    </source>
</evidence>
<dbReference type="GeneID" id="112908422"/>
<feature type="region of interest" description="Disordered" evidence="5">
    <location>
        <begin position="556"/>
        <end position="609"/>
    </location>
</feature>
<dbReference type="SMART" id="SM00248">
    <property type="entry name" value="ANK"/>
    <property type="match status" value="6"/>
</dbReference>
<dbReference type="PANTHER" id="PTHR24203:SF84">
    <property type="entry name" value="ANKYRIN REPEAT DOMAIN-CONTAINING PROTEIN 6"/>
    <property type="match status" value="1"/>
</dbReference>
<feature type="repeat" description="ANK" evidence="3">
    <location>
        <begin position="74"/>
        <end position="106"/>
    </location>
</feature>
<feature type="compositionally biased region" description="Basic and acidic residues" evidence="5">
    <location>
        <begin position="264"/>
        <end position="274"/>
    </location>
</feature>
<feature type="region of interest" description="Disordered" evidence="5">
    <location>
        <begin position="227"/>
        <end position="336"/>
    </location>
</feature>
<protein>
    <submittedName>
        <fullName evidence="7">Ankyrin repeat domain-containing protein 6 isoform X15</fullName>
    </submittedName>
</protein>
<dbReference type="Pfam" id="PF12796">
    <property type="entry name" value="Ank_2"/>
    <property type="match status" value="2"/>
</dbReference>
<dbReference type="Proteomes" id="UP001652641">
    <property type="component" value="Chromosome 1"/>
</dbReference>
<evidence type="ECO:0000256" key="1">
    <source>
        <dbReference type="ARBA" id="ARBA00022737"/>
    </source>
</evidence>
<feature type="coiled-coil region" evidence="4">
    <location>
        <begin position="645"/>
        <end position="672"/>
    </location>
</feature>
<dbReference type="PROSITE" id="PS50297">
    <property type="entry name" value="ANK_REP_REGION"/>
    <property type="match status" value="4"/>
</dbReference>
<feature type="compositionally biased region" description="Polar residues" evidence="5">
    <location>
        <begin position="476"/>
        <end position="494"/>
    </location>
</feature>
<feature type="region of interest" description="Disordered" evidence="5">
    <location>
        <begin position="469"/>
        <end position="532"/>
    </location>
</feature>
<keyword evidence="4" id="KW-0175">Coiled coil</keyword>
<dbReference type="RefSeq" id="XP_072593352.1">
    <property type="nucleotide sequence ID" value="XM_072737251.1"/>
</dbReference>
<evidence type="ECO:0000256" key="5">
    <source>
        <dbReference type="SAM" id="MobiDB-lite"/>
    </source>
</evidence>
<feature type="compositionally biased region" description="Polar residues" evidence="5">
    <location>
        <begin position="516"/>
        <end position="532"/>
    </location>
</feature>
<keyword evidence="6" id="KW-1185">Reference proteome</keyword>
<dbReference type="PANTHER" id="PTHR24203">
    <property type="entry name" value="ANKYRIN REPEAT FAMILY PROTEIN"/>
    <property type="match status" value="1"/>
</dbReference>
<feature type="repeat" description="ANK" evidence="3">
    <location>
        <begin position="41"/>
        <end position="73"/>
    </location>
</feature>
<feature type="compositionally biased region" description="Basic and acidic residues" evidence="5">
    <location>
        <begin position="230"/>
        <end position="246"/>
    </location>
</feature>
<dbReference type="PROSITE" id="PS50088">
    <property type="entry name" value="ANK_REPEAT"/>
    <property type="match status" value="4"/>
</dbReference>
<name>A0ABM4YSV4_VULVU</name>
<organism evidence="6 7">
    <name type="scientific">Vulpes vulpes</name>
    <name type="common">Red fox</name>
    <dbReference type="NCBI Taxonomy" id="9627"/>
    <lineage>
        <taxon>Eukaryota</taxon>
        <taxon>Metazoa</taxon>
        <taxon>Chordata</taxon>
        <taxon>Craniata</taxon>
        <taxon>Vertebrata</taxon>
        <taxon>Euteleostomi</taxon>
        <taxon>Mammalia</taxon>
        <taxon>Eutheria</taxon>
        <taxon>Laurasiatheria</taxon>
        <taxon>Carnivora</taxon>
        <taxon>Caniformia</taxon>
        <taxon>Canidae</taxon>
        <taxon>Vulpes</taxon>
    </lineage>
</organism>
<keyword evidence="1" id="KW-0677">Repeat</keyword>
<reference evidence="6" key="1">
    <citation type="submission" date="2025-05" db="UniProtKB">
        <authorList>
            <consortium name="RefSeq"/>
        </authorList>
    </citation>
    <scope>NUCLEOTIDE SEQUENCE [LARGE SCALE GENOMIC DNA]</scope>
</reference>
<sequence>MSQQDAVAALSERLLIAAYKGQAENVVQLINKGAKVAVTKHGRTPLHLAANKGHLSVVQILLKAGCDLDVQDDGDQTALHRATVVGNTEVIAALIQEGCALDRQDKSSLWGQEQSRPQRLMEDGNTALHEASWHGFSQSAKLLVKAGANVLAKNKAGDTALHVAAALNHKKVVKILLEAGADGTIVNNAGQTPLETARYHNNPEVALLLTKAPQVLRFSRGRSLRKKRERLKEERRAQSVPRDEVAQGKGSVSAGDTPSSEQAVPRKEEAREDFLSASPEPRAKDNRQRKSRPKVSAFSDPTPPADQQPGHQKNVHAHNHPKKRARHRCSPPPPPHEFRAYQLYTLYRGKDGKVMQAPINGCRCEPLINKLENQLEATVEEIKAELGSVQDKMNTKLGHMENKTQHQMRVLDKLMVERLSAERTECLNRLQQHSDAEKHEGEKRQMSLVDELKTWCMLKIQNLELKLSGDSRASRTKSTPSTCESSTGMDQSVVTAGPVAASDSSPQVVRPKEKAFSSTVPHRLQQELSSSDCTGSRLRNVKVQTALVPLKEATKCDQQAGPCVDRGTQTKKSGKSGQTRHRTQQPAPSNTCGPPPPAAGSEQTAPHVRDTSQALEITQYFFEAVSTQMEKWYERKIEEARSQASQKAQQDKATLKEHIKSLEEELAKLRTKVQKEN</sequence>
<feature type="repeat" description="ANK" evidence="3">
    <location>
        <begin position="123"/>
        <end position="155"/>
    </location>
</feature>
<dbReference type="InterPro" id="IPR036770">
    <property type="entry name" value="Ankyrin_rpt-contain_sf"/>
</dbReference>
<feature type="repeat" description="ANK" evidence="3">
    <location>
        <begin position="156"/>
        <end position="188"/>
    </location>
</feature>
<dbReference type="SUPFAM" id="SSF48403">
    <property type="entry name" value="Ankyrin repeat"/>
    <property type="match status" value="1"/>
</dbReference>
<evidence type="ECO:0000256" key="3">
    <source>
        <dbReference type="PROSITE-ProRule" id="PRU00023"/>
    </source>
</evidence>
<feature type="compositionally biased region" description="Basic residues" evidence="5">
    <location>
        <begin position="572"/>
        <end position="583"/>
    </location>
</feature>
<evidence type="ECO:0000313" key="7">
    <source>
        <dbReference type="RefSeq" id="XP_072593352.1"/>
    </source>
</evidence>
<keyword evidence="2 3" id="KW-0040">ANK repeat</keyword>
<dbReference type="InterPro" id="IPR002110">
    <property type="entry name" value="Ankyrin_rpt"/>
</dbReference>
<reference evidence="7" key="2">
    <citation type="submission" date="2025-08" db="UniProtKB">
        <authorList>
            <consortium name="RefSeq"/>
        </authorList>
    </citation>
    <scope>IDENTIFICATION</scope>
    <source>
        <tissue evidence="7">Cell line</tissue>
    </source>
</reference>
<dbReference type="Gene3D" id="1.25.40.20">
    <property type="entry name" value="Ankyrin repeat-containing domain"/>
    <property type="match status" value="3"/>
</dbReference>
<proteinExistence type="predicted"/>
<evidence type="ECO:0000256" key="4">
    <source>
        <dbReference type="SAM" id="Coils"/>
    </source>
</evidence>